<dbReference type="Pfam" id="PF01678">
    <property type="entry name" value="DAP_epimerase"/>
    <property type="match status" value="2"/>
</dbReference>
<dbReference type="eggNOG" id="COG0253">
    <property type="taxonomic scope" value="Bacteria"/>
</dbReference>
<name>B0VFD7_CLOAI</name>
<feature type="binding site" evidence="3">
    <location>
        <position position="145"/>
    </location>
    <ligand>
        <name>substrate</name>
    </ligand>
</feature>
<dbReference type="OrthoDB" id="9805408at2"/>
<accession>B0VFD7</accession>
<dbReference type="KEGG" id="caci:CLOAM0282"/>
<comment type="similarity">
    <text evidence="1 3">Belongs to the diaminopimelate epimerase family.</text>
</comment>
<reference evidence="5 6" key="1">
    <citation type="journal article" date="2008" name="J. Bacteriol.">
        <title>'Candidatus Cloacamonas acidaminovorans': genome sequence reconstruction provides a first glimpse of a new bacterial division.</title>
        <authorList>
            <person name="Pelletier E."/>
            <person name="Kreimeyer A."/>
            <person name="Bocs S."/>
            <person name="Rouy Z."/>
            <person name="Gyapay G."/>
            <person name="Chouari R."/>
            <person name="Riviere D."/>
            <person name="Ganesan A."/>
            <person name="Daegelen P."/>
            <person name="Sghir A."/>
            <person name="Cohen G.N."/>
            <person name="Medigue C."/>
            <person name="Weissenbach J."/>
            <person name="Le Paslier D."/>
        </authorList>
    </citation>
    <scope>NUCLEOTIDE SEQUENCE [LARGE SCALE GENOMIC DNA]</scope>
    <source>
        <strain evidence="6">Evry</strain>
    </source>
</reference>
<keyword evidence="3" id="KW-0457">Lysine biosynthesis</keyword>
<keyword evidence="2 3" id="KW-0413">Isomerase</keyword>
<dbReference type="EC" id="5.1.1.7" evidence="3 4"/>
<gene>
    <name evidence="3 5" type="primary">dapF</name>
    <name evidence="5" type="ordered locus">CLOAM0282</name>
</gene>
<evidence type="ECO:0000313" key="6">
    <source>
        <dbReference type="Proteomes" id="UP000002019"/>
    </source>
</evidence>
<feature type="binding site" evidence="3">
    <location>
        <position position="13"/>
    </location>
    <ligand>
        <name>substrate</name>
    </ligand>
</feature>
<sequence length="262" mass="28484">MLIPFLKMHAQGNDFVILDYFAPESFALAKLDFSSVAEELCKPHFGIGADGLVLLMPNESCDAQMFIHNADGSTAEMCGSALRCVTWILHQKTGKKEFRVQTEAGLKTCYVNEDNTITVNLGMPSMLKSAYQVMDFTGDLVEIGNQHFIVWVNSLKDDPHLQYGSAIEHHKGFAQTVNVHFAVLLNRTAVAIKIWEKGCGATLACGTGASATVFSGIAKGLLNNEVEVLMPGGIVKINASANGYLLSGEVCQSFQGVYNWKI</sequence>
<evidence type="ECO:0000313" key="5">
    <source>
        <dbReference type="EMBL" id="CAO80189.1"/>
    </source>
</evidence>
<evidence type="ECO:0000256" key="3">
    <source>
        <dbReference type="HAMAP-Rule" id="MF_00197"/>
    </source>
</evidence>
<dbReference type="HOGENOM" id="CLU_053306_3_0_0"/>
<dbReference type="GO" id="GO:0005829">
    <property type="term" value="C:cytosol"/>
    <property type="evidence" value="ECO:0007669"/>
    <property type="project" value="TreeGrafter"/>
</dbReference>
<comment type="pathway">
    <text evidence="3">Amino-acid biosynthesis; L-lysine biosynthesis via DAP pathway; DL-2,6-diaminopimelate from LL-2,6-diaminopimelate: step 1/1.</text>
</comment>
<dbReference type="Gene3D" id="3.10.310.10">
    <property type="entry name" value="Diaminopimelate Epimerase, Chain A, domain 1"/>
    <property type="match status" value="2"/>
</dbReference>
<dbReference type="GO" id="GO:0009089">
    <property type="term" value="P:lysine biosynthetic process via diaminopimelate"/>
    <property type="evidence" value="ECO:0007669"/>
    <property type="project" value="UniProtKB-UniRule"/>
</dbReference>
<dbReference type="HAMAP" id="MF_00197">
    <property type="entry name" value="DAP_epimerase"/>
    <property type="match status" value="1"/>
</dbReference>
<comment type="catalytic activity">
    <reaction evidence="3">
        <text>(2S,6S)-2,6-diaminopimelate = meso-2,6-diaminopimelate</text>
        <dbReference type="Rhea" id="RHEA:15393"/>
        <dbReference type="ChEBI" id="CHEBI:57609"/>
        <dbReference type="ChEBI" id="CHEBI:57791"/>
        <dbReference type="EC" id="5.1.1.7"/>
    </reaction>
</comment>
<protein>
    <recommendedName>
        <fullName evidence="3 4">Diaminopimelate epimerase</fullName>
        <shortName evidence="3">DAP epimerase</shortName>
        <ecNumber evidence="3 4">5.1.1.7</ecNumber>
    </recommendedName>
    <alternativeName>
        <fullName evidence="3">PLP-independent amino acid racemase</fullName>
    </alternativeName>
</protein>
<evidence type="ECO:0000256" key="2">
    <source>
        <dbReference type="ARBA" id="ARBA00023235"/>
    </source>
</evidence>
<feature type="site" description="Could be important to modulate the pK values of the two catalytic cysteine residues" evidence="3">
    <location>
        <position position="196"/>
    </location>
</feature>
<keyword evidence="3" id="KW-0028">Amino-acid biosynthesis</keyword>
<proteinExistence type="inferred from homology"/>
<dbReference type="UniPathway" id="UPA00034">
    <property type="reaction ID" value="UER00025"/>
</dbReference>
<dbReference type="PANTHER" id="PTHR31689:SF0">
    <property type="entry name" value="DIAMINOPIMELATE EPIMERASE"/>
    <property type="match status" value="1"/>
</dbReference>
<dbReference type="PANTHER" id="PTHR31689">
    <property type="entry name" value="DIAMINOPIMELATE EPIMERASE, CHLOROPLASTIC"/>
    <property type="match status" value="1"/>
</dbReference>
<dbReference type="Proteomes" id="UP000002019">
    <property type="component" value="Chromosome"/>
</dbReference>
<dbReference type="NCBIfam" id="TIGR00652">
    <property type="entry name" value="DapF"/>
    <property type="match status" value="1"/>
</dbReference>
<comment type="subunit">
    <text evidence="3">Homodimer.</text>
</comment>
<feature type="site" description="Could be important to modulate the pK values of the two catalytic cysteine residues" evidence="3">
    <location>
        <position position="147"/>
    </location>
</feature>
<keyword evidence="3" id="KW-0963">Cytoplasm</keyword>
<feature type="binding site" evidence="3">
    <location>
        <position position="69"/>
    </location>
    <ligand>
        <name>substrate</name>
    </ligand>
</feature>
<dbReference type="RefSeq" id="WP_015424050.1">
    <property type="nucleotide sequence ID" value="NC_020449.1"/>
</dbReference>
<feature type="binding site" evidence="3">
    <location>
        <position position="178"/>
    </location>
    <ligand>
        <name>substrate</name>
    </ligand>
</feature>
<evidence type="ECO:0000256" key="4">
    <source>
        <dbReference type="NCBIfam" id="TIGR00652"/>
    </source>
</evidence>
<keyword evidence="6" id="KW-1185">Reference proteome</keyword>
<comment type="subcellular location">
    <subcellularLocation>
        <location evidence="3">Cytoplasm</location>
    </subcellularLocation>
</comment>
<feature type="binding site" evidence="3">
    <location>
        <begin position="206"/>
        <end position="207"/>
    </location>
    <ligand>
        <name>substrate</name>
    </ligand>
</feature>
<dbReference type="EMBL" id="CU466930">
    <property type="protein sequence ID" value="CAO80189.1"/>
    <property type="molecule type" value="Genomic_DNA"/>
</dbReference>
<organism evidence="5 6">
    <name type="scientific">Cloacimonas acidaminovorans (strain Evry)</name>
    <dbReference type="NCBI Taxonomy" id="459349"/>
    <lineage>
        <taxon>Bacteria</taxon>
        <taxon>Pseudomonadati</taxon>
        <taxon>Candidatus Cloacimonadota</taxon>
        <taxon>Candidatus Cloacimonadia</taxon>
        <taxon>Candidatus Cloacimonadales</taxon>
        <taxon>Candidatus Cloacimonadaceae</taxon>
        <taxon>Candidatus Cloacimonas</taxon>
    </lineage>
</organism>
<dbReference type="GO" id="GO:0008837">
    <property type="term" value="F:diaminopimelate epimerase activity"/>
    <property type="evidence" value="ECO:0007669"/>
    <property type="project" value="UniProtKB-UniRule"/>
</dbReference>
<feature type="active site" description="Proton donor" evidence="3">
    <location>
        <position position="78"/>
    </location>
</feature>
<dbReference type="SUPFAM" id="SSF54506">
    <property type="entry name" value="Diaminopimelate epimerase-like"/>
    <property type="match status" value="2"/>
</dbReference>
<comment type="caution">
    <text evidence="3">Lacks conserved residue(s) required for the propagation of feature annotation.</text>
</comment>
<dbReference type="InterPro" id="IPR001653">
    <property type="entry name" value="DAP_epimerase_DapF"/>
</dbReference>
<dbReference type="AlphaFoldDB" id="B0VFD7"/>
<feature type="active site" description="Proton acceptor" evidence="3">
    <location>
        <position position="205"/>
    </location>
</feature>
<evidence type="ECO:0000256" key="1">
    <source>
        <dbReference type="ARBA" id="ARBA00010219"/>
    </source>
</evidence>
<dbReference type="STRING" id="459349.CLOAM0282"/>
<comment type="function">
    <text evidence="3">Catalyzes the stereoinversion of LL-2,6-diaminopimelate (L,L-DAP) to meso-diaminopimelate (meso-DAP), a precursor of L-lysine and an essential component of the bacterial peptidoglycan.</text>
</comment>